<reference evidence="2 3" key="1">
    <citation type="submission" date="2017-06" db="EMBL/GenBank/DDBJ databases">
        <title>Genome Sequencing of the methanotroph Methylovulum psychrotolerants str. HV10-M2 isolated from a high-altitude environment.</title>
        <authorList>
            <person name="Mateos-Rivera A."/>
        </authorList>
    </citation>
    <scope>NUCLEOTIDE SEQUENCE [LARGE SCALE GENOMIC DNA]</scope>
    <source>
        <strain evidence="2 3">HV10_M2</strain>
    </source>
</reference>
<evidence type="ECO:0000259" key="1">
    <source>
        <dbReference type="Pfam" id="PF01844"/>
    </source>
</evidence>
<dbReference type="GO" id="GO:0003676">
    <property type="term" value="F:nucleic acid binding"/>
    <property type="evidence" value="ECO:0007669"/>
    <property type="project" value="InterPro"/>
</dbReference>
<dbReference type="InterPro" id="IPR002711">
    <property type="entry name" value="HNH"/>
</dbReference>
<name>A0A1Z4C5A4_9GAMM</name>
<proteinExistence type="predicted"/>
<dbReference type="Pfam" id="PF01844">
    <property type="entry name" value="HNH"/>
    <property type="match status" value="1"/>
</dbReference>
<dbReference type="CDD" id="cd00085">
    <property type="entry name" value="HNHc"/>
    <property type="match status" value="1"/>
</dbReference>
<dbReference type="Gene3D" id="1.10.30.50">
    <property type="match status" value="1"/>
</dbReference>
<feature type="domain" description="HNH" evidence="1">
    <location>
        <begin position="96"/>
        <end position="152"/>
    </location>
</feature>
<dbReference type="EMBL" id="CP022129">
    <property type="protein sequence ID" value="ASF48733.1"/>
    <property type="molecule type" value="Genomic_DNA"/>
</dbReference>
<dbReference type="OrthoDB" id="9802640at2"/>
<dbReference type="InterPro" id="IPR003615">
    <property type="entry name" value="HNH_nuc"/>
</dbReference>
<keyword evidence="3" id="KW-1185">Reference proteome</keyword>
<evidence type="ECO:0000313" key="3">
    <source>
        <dbReference type="Proteomes" id="UP000197019"/>
    </source>
</evidence>
<dbReference type="KEGG" id="mpsy:CEK71_11995"/>
<evidence type="ECO:0000313" key="2">
    <source>
        <dbReference type="EMBL" id="ASF48733.1"/>
    </source>
</evidence>
<sequence>MNPKRHAYFTQAFLSDTINIYVPNNVFEASDFLTELFFLAESRQKADDLDKNMPAIRDGFPEGKLKERLHLARERNAELAYRAKEEALRLNGCLSCMCCGFNFFEKYGELGKGYIEAHHTKPVSELHEDGETTKIEDLALVCSNCHRMLHRRRPWLKMHELVNLLSVSK</sequence>
<gene>
    <name evidence="2" type="ORF">CEK71_11995</name>
</gene>
<dbReference type="GO" id="GO:0004519">
    <property type="term" value="F:endonuclease activity"/>
    <property type="evidence" value="ECO:0007669"/>
    <property type="project" value="InterPro"/>
</dbReference>
<dbReference type="Proteomes" id="UP000197019">
    <property type="component" value="Chromosome"/>
</dbReference>
<organism evidence="2 3">
    <name type="scientific">Methylovulum psychrotolerans</name>
    <dbReference type="NCBI Taxonomy" id="1704499"/>
    <lineage>
        <taxon>Bacteria</taxon>
        <taxon>Pseudomonadati</taxon>
        <taxon>Pseudomonadota</taxon>
        <taxon>Gammaproteobacteria</taxon>
        <taxon>Methylococcales</taxon>
        <taxon>Methylococcaceae</taxon>
        <taxon>Methylovulum</taxon>
    </lineage>
</organism>
<dbReference type="AlphaFoldDB" id="A0A1Z4C5A4"/>
<protein>
    <recommendedName>
        <fullName evidence="1">HNH domain-containing protein</fullName>
    </recommendedName>
</protein>
<dbReference type="GO" id="GO:0008270">
    <property type="term" value="F:zinc ion binding"/>
    <property type="evidence" value="ECO:0007669"/>
    <property type="project" value="InterPro"/>
</dbReference>
<accession>A0A1Z4C5A4</accession>